<keyword evidence="6" id="KW-1185">Reference proteome</keyword>
<evidence type="ECO:0000259" key="4">
    <source>
        <dbReference type="PROSITE" id="PS50089"/>
    </source>
</evidence>
<sequence>MAANTNNNLTRPIMEQQPTESCPICIEETDQPGNDFVALPCNGAHKAHPDCFRQWLDSPNAGHDKCPLCRQDLRHSCGHLLSVDLLVAGTAIPKGILESPCTEDCPGPEDPEQGDQDIEPNPEFFEWARHINHFWEHFSRAVPEAAGAPGNFSHGWVGGLVEFHEILALAEELVHRLQAHQFNLRRWHRDDISTYNIRLWNLQRELNNINTAADRYAAEHERYTQERFVGMQPEVSRAMRTVWGAVLGAPRGEEDDNASTTAQNGDAEDEDEPQVNDRDEHAAAVHDNSPDDAHLNNAADDAPAPPEQIDHNWNGPGFWEAQPANDNGGDNVEPAENWSNAIGVAGAEPQDDNPEDDDVEGEDDQSAVRQPLQEPEQHDQSDEDTIPQPPVVPAAPEPHYRPLRSAGGLAAIAAGALALQQAITAGTTPPAQPDAPLDAAPAALPEIEPTELEVEPEAAEDKDQQDQPQPQRPENDERAAQWRTEFMSAEWERLQRRRWGPKL</sequence>
<dbReference type="RefSeq" id="XP_066697364.1">
    <property type="nucleotide sequence ID" value="XM_066844966.1"/>
</dbReference>
<dbReference type="GeneID" id="92078028"/>
<keyword evidence="1" id="KW-0862">Zinc</keyword>
<dbReference type="PROSITE" id="PS50089">
    <property type="entry name" value="ZF_RING_2"/>
    <property type="match status" value="1"/>
</dbReference>
<feature type="coiled-coil region" evidence="2">
    <location>
        <begin position="199"/>
        <end position="226"/>
    </location>
</feature>
<keyword evidence="1" id="KW-0479">Metal-binding</keyword>
<accession>A0ABR1Q5T3</accession>
<feature type="compositionally biased region" description="Acidic residues" evidence="3">
    <location>
        <begin position="349"/>
        <end position="365"/>
    </location>
</feature>
<dbReference type="Pfam" id="PF13639">
    <property type="entry name" value="zf-RING_2"/>
    <property type="match status" value="1"/>
</dbReference>
<evidence type="ECO:0000256" key="3">
    <source>
        <dbReference type="SAM" id="MobiDB-lite"/>
    </source>
</evidence>
<feature type="compositionally biased region" description="Low complexity" evidence="3">
    <location>
        <begin position="424"/>
        <end position="447"/>
    </location>
</feature>
<feature type="domain" description="RING-type" evidence="4">
    <location>
        <begin position="22"/>
        <end position="70"/>
    </location>
</feature>
<feature type="region of interest" description="Disordered" evidence="3">
    <location>
        <begin position="424"/>
        <end position="484"/>
    </location>
</feature>
<keyword evidence="2" id="KW-0175">Coiled coil</keyword>
<proteinExistence type="predicted"/>
<name>A0ABR1Q5T3_9PEZI</name>
<reference evidence="5 6" key="1">
    <citation type="submission" date="2023-01" db="EMBL/GenBank/DDBJ databases">
        <title>Analysis of 21 Apiospora genomes using comparative genomics revels a genus with tremendous synthesis potential of carbohydrate active enzymes and secondary metabolites.</title>
        <authorList>
            <person name="Sorensen T."/>
        </authorList>
    </citation>
    <scope>NUCLEOTIDE SEQUENCE [LARGE SCALE GENOMIC DNA]</scope>
    <source>
        <strain evidence="5 6">CBS 24483</strain>
    </source>
</reference>
<feature type="compositionally biased region" description="Basic and acidic residues" evidence="3">
    <location>
        <begin position="275"/>
        <end position="294"/>
    </location>
</feature>
<dbReference type="InterPro" id="IPR013083">
    <property type="entry name" value="Znf_RING/FYVE/PHD"/>
</dbReference>
<dbReference type="Gene3D" id="3.30.40.10">
    <property type="entry name" value="Zinc/RING finger domain, C3HC4 (zinc finger)"/>
    <property type="match status" value="1"/>
</dbReference>
<organism evidence="5 6">
    <name type="scientific">Apiospora aurea</name>
    <dbReference type="NCBI Taxonomy" id="335848"/>
    <lineage>
        <taxon>Eukaryota</taxon>
        <taxon>Fungi</taxon>
        <taxon>Dikarya</taxon>
        <taxon>Ascomycota</taxon>
        <taxon>Pezizomycotina</taxon>
        <taxon>Sordariomycetes</taxon>
        <taxon>Xylariomycetidae</taxon>
        <taxon>Amphisphaeriales</taxon>
        <taxon>Apiosporaceae</taxon>
        <taxon>Apiospora</taxon>
    </lineage>
</organism>
<evidence type="ECO:0000256" key="2">
    <source>
        <dbReference type="SAM" id="Coils"/>
    </source>
</evidence>
<dbReference type="Proteomes" id="UP001391051">
    <property type="component" value="Unassembled WGS sequence"/>
</dbReference>
<feature type="region of interest" description="Disordered" evidence="3">
    <location>
        <begin position="248"/>
        <end position="403"/>
    </location>
</feature>
<feature type="compositionally biased region" description="Pro residues" evidence="3">
    <location>
        <begin position="387"/>
        <end position="396"/>
    </location>
</feature>
<evidence type="ECO:0000256" key="1">
    <source>
        <dbReference type="PROSITE-ProRule" id="PRU00175"/>
    </source>
</evidence>
<dbReference type="EMBL" id="JAQQWE010000006">
    <property type="protein sequence ID" value="KAK7947858.1"/>
    <property type="molecule type" value="Genomic_DNA"/>
</dbReference>
<feature type="compositionally biased region" description="Acidic residues" evidence="3">
    <location>
        <begin position="448"/>
        <end position="458"/>
    </location>
</feature>
<evidence type="ECO:0000313" key="5">
    <source>
        <dbReference type="EMBL" id="KAK7947858.1"/>
    </source>
</evidence>
<protein>
    <recommendedName>
        <fullName evidence="4">RING-type domain-containing protein</fullName>
    </recommendedName>
</protein>
<dbReference type="SUPFAM" id="SSF57850">
    <property type="entry name" value="RING/U-box"/>
    <property type="match status" value="1"/>
</dbReference>
<evidence type="ECO:0000313" key="6">
    <source>
        <dbReference type="Proteomes" id="UP001391051"/>
    </source>
</evidence>
<dbReference type="InterPro" id="IPR001841">
    <property type="entry name" value="Znf_RING"/>
</dbReference>
<gene>
    <name evidence="5" type="ORF">PG986_008744</name>
</gene>
<keyword evidence="1" id="KW-0863">Zinc-finger</keyword>
<comment type="caution">
    <text evidence="5">The sequence shown here is derived from an EMBL/GenBank/DDBJ whole genome shotgun (WGS) entry which is preliminary data.</text>
</comment>